<feature type="region of interest" description="Disordered" evidence="1">
    <location>
        <begin position="64"/>
        <end position="98"/>
    </location>
</feature>
<organism evidence="2 3">
    <name type="scientific">Aplosporella prunicola CBS 121167</name>
    <dbReference type="NCBI Taxonomy" id="1176127"/>
    <lineage>
        <taxon>Eukaryota</taxon>
        <taxon>Fungi</taxon>
        <taxon>Dikarya</taxon>
        <taxon>Ascomycota</taxon>
        <taxon>Pezizomycotina</taxon>
        <taxon>Dothideomycetes</taxon>
        <taxon>Dothideomycetes incertae sedis</taxon>
        <taxon>Botryosphaeriales</taxon>
        <taxon>Aplosporellaceae</taxon>
        <taxon>Aplosporella</taxon>
    </lineage>
</organism>
<evidence type="ECO:0000313" key="3">
    <source>
        <dbReference type="Proteomes" id="UP000799438"/>
    </source>
</evidence>
<dbReference type="AlphaFoldDB" id="A0A6A6BUQ9"/>
<feature type="region of interest" description="Disordered" evidence="1">
    <location>
        <begin position="106"/>
        <end position="125"/>
    </location>
</feature>
<dbReference type="RefSeq" id="XP_033403266.1">
    <property type="nucleotide sequence ID" value="XM_033547290.1"/>
</dbReference>
<name>A0A6A6BUQ9_9PEZI</name>
<dbReference type="GeneID" id="54304797"/>
<dbReference type="Proteomes" id="UP000799438">
    <property type="component" value="Unassembled WGS sequence"/>
</dbReference>
<evidence type="ECO:0000313" key="2">
    <source>
        <dbReference type="EMBL" id="KAF2147558.1"/>
    </source>
</evidence>
<feature type="compositionally biased region" description="Pro residues" evidence="1">
    <location>
        <begin position="66"/>
        <end position="79"/>
    </location>
</feature>
<feature type="compositionally biased region" description="Low complexity" evidence="1">
    <location>
        <begin position="106"/>
        <end position="115"/>
    </location>
</feature>
<dbReference type="OrthoDB" id="5371740at2759"/>
<sequence length="286" mass="29084">MAFVTIADSAAVEGQRLMLELVERNLRVQFVYTTLASFPSQAEAFHHSRLFSPHHTLDLVVACGALPPPPPPSARPPTTTPSTQPKPLSPSSQTPSLLTWLTATPPTATHPASSFPSPPPTSPLDRAITATIHSAHLALHHFRFAPAFDSAESDAAGADFADKHFLLLAPLASYAPPPPHVARDTSLAGIAAAAGVRALFGGVRDALGGRGAVADADVRARVNLVAVPDVLGGVASAEGGGGDGGGGISVSERDCAEVVLEVACAAEVTGTALAVTAEGVRDVSGA</sequence>
<feature type="compositionally biased region" description="Low complexity" evidence="1">
    <location>
        <begin position="80"/>
        <end position="98"/>
    </location>
</feature>
<keyword evidence="3" id="KW-1185">Reference proteome</keyword>
<accession>A0A6A6BUQ9</accession>
<gene>
    <name evidence="2" type="ORF">K452DRAFT_8945</name>
</gene>
<proteinExistence type="predicted"/>
<dbReference type="EMBL" id="ML995474">
    <property type="protein sequence ID" value="KAF2147558.1"/>
    <property type="molecule type" value="Genomic_DNA"/>
</dbReference>
<protein>
    <submittedName>
        <fullName evidence="2">Uncharacterized protein</fullName>
    </submittedName>
</protein>
<reference evidence="2" key="1">
    <citation type="journal article" date="2020" name="Stud. Mycol.">
        <title>101 Dothideomycetes genomes: a test case for predicting lifestyles and emergence of pathogens.</title>
        <authorList>
            <person name="Haridas S."/>
            <person name="Albert R."/>
            <person name="Binder M."/>
            <person name="Bloem J."/>
            <person name="Labutti K."/>
            <person name="Salamov A."/>
            <person name="Andreopoulos B."/>
            <person name="Baker S."/>
            <person name="Barry K."/>
            <person name="Bills G."/>
            <person name="Bluhm B."/>
            <person name="Cannon C."/>
            <person name="Castanera R."/>
            <person name="Culley D."/>
            <person name="Daum C."/>
            <person name="Ezra D."/>
            <person name="Gonzalez J."/>
            <person name="Henrissat B."/>
            <person name="Kuo A."/>
            <person name="Liang C."/>
            <person name="Lipzen A."/>
            <person name="Lutzoni F."/>
            <person name="Magnuson J."/>
            <person name="Mondo S."/>
            <person name="Nolan M."/>
            <person name="Ohm R."/>
            <person name="Pangilinan J."/>
            <person name="Park H.-J."/>
            <person name="Ramirez L."/>
            <person name="Alfaro M."/>
            <person name="Sun H."/>
            <person name="Tritt A."/>
            <person name="Yoshinaga Y."/>
            <person name="Zwiers L.-H."/>
            <person name="Turgeon B."/>
            <person name="Goodwin S."/>
            <person name="Spatafora J."/>
            <person name="Crous P."/>
            <person name="Grigoriev I."/>
        </authorList>
    </citation>
    <scope>NUCLEOTIDE SEQUENCE</scope>
    <source>
        <strain evidence="2">CBS 121167</strain>
    </source>
</reference>
<evidence type="ECO:0000256" key="1">
    <source>
        <dbReference type="SAM" id="MobiDB-lite"/>
    </source>
</evidence>